<accession>A0A412GCL5</accession>
<protein>
    <recommendedName>
        <fullName evidence="7">Cell surface protein</fullName>
    </recommendedName>
</protein>
<dbReference type="Proteomes" id="UP000436858">
    <property type="component" value="Unassembled WGS sequence"/>
</dbReference>
<dbReference type="Gene3D" id="1.20.5.1230">
    <property type="entry name" value="Apolipoprotein A-I"/>
    <property type="match status" value="1"/>
</dbReference>
<dbReference type="AlphaFoldDB" id="A0A412GCL5"/>
<keyword evidence="2" id="KW-0732">Signal</keyword>
<evidence type="ECO:0000313" key="5">
    <source>
        <dbReference type="Proteomes" id="UP000436858"/>
    </source>
</evidence>
<reference evidence="3 5" key="1">
    <citation type="journal article" date="2019" name="Nat. Med.">
        <title>A library of human gut bacterial isolates paired with longitudinal multiomics data enables mechanistic microbiome research.</title>
        <authorList>
            <person name="Poyet M."/>
            <person name="Groussin M."/>
            <person name="Gibbons S.M."/>
            <person name="Avila-Pacheco J."/>
            <person name="Jiang X."/>
            <person name="Kearney S.M."/>
            <person name="Perrotta A.R."/>
            <person name="Berdy B."/>
            <person name="Zhao S."/>
            <person name="Lieberman T.D."/>
            <person name="Swanson P.K."/>
            <person name="Smith M."/>
            <person name="Roesemann S."/>
            <person name="Alexander J.E."/>
            <person name="Rich S.A."/>
            <person name="Livny J."/>
            <person name="Vlamakis H."/>
            <person name="Clish C."/>
            <person name="Bullock K."/>
            <person name="Deik A."/>
            <person name="Scott J."/>
            <person name="Pierce K.A."/>
            <person name="Xavier R.J."/>
            <person name="Alm E.J."/>
        </authorList>
    </citation>
    <scope>NUCLEOTIDE SEQUENCE [LARGE SCALE GENOMIC DNA]</scope>
    <source>
        <strain evidence="3 5">BIOML-A162</strain>
    </source>
</reference>
<evidence type="ECO:0000313" key="3">
    <source>
        <dbReference type="EMBL" id="KAB4476117.1"/>
    </source>
</evidence>
<evidence type="ECO:0000313" key="4">
    <source>
        <dbReference type="EMBL" id="UYU68267.1"/>
    </source>
</evidence>
<evidence type="ECO:0008006" key="7">
    <source>
        <dbReference type="Google" id="ProtNLM"/>
    </source>
</evidence>
<gene>
    <name evidence="3" type="ORF">GAN91_21145</name>
    <name evidence="4" type="ORF">KQP68_08330</name>
</gene>
<feature type="signal peptide" evidence="2">
    <location>
        <begin position="1"/>
        <end position="22"/>
    </location>
</feature>
<evidence type="ECO:0000256" key="2">
    <source>
        <dbReference type="SAM" id="SignalP"/>
    </source>
</evidence>
<reference evidence="4 6" key="2">
    <citation type="submission" date="2021-06" db="EMBL/GenBank/DDBJ databases">
        <title>Interrogation of the integrated mobile genetic elements in gut-associated Bacteroides with a consensus prediction approach.</title>
        <authorList>
            <person name="Campbell D.E."/>
            <person name="Leigh J.R."/>
            <person name="Kim T."/>
            <person name="England W."/>
            <person name="Whitaker R.J."/>
            <person name="Degnan P.H."/>
        </authorList>
    </citation>
    <scope>NUCLEOTIDE SEQUENCE [LARGE SCALE GENOMIC DNA]</scope>
    <source>
        <strain evidence="4 6">WAL8669</strain>
    </source>
</reference>
<dbReference type="EMBL" id="WCRY01000025">
    <property type="protein sequence ID" value="KAB4476117.1"/>
    <property type="molecule type" value="Genomic_DNA"/>
</dbReference>
<proteinExistence type="predicted"/>
<evidence type="ECO:0000256" key="1">
    <source>
        <dbReference type="SAM" id="Coils"/>
    </source>
</evidence>
<feature type="coiled-coil region" evidence="1">
    <location>
        <begin position="129"/>
        <end position="156"/>
    </location>
</feature>
<dbReference type="Proteomes" id="UP001156218">
    <property type="component" value="Chromosome"/>
</dbReference>
<evidence type="ECO:0000313" key="6">
    <source>
        <dbReference type="Proteomes" id="UP001156218"/>
    </source>
</evidence>
<organism evidence="3 5">
    <name type="scientific">Bacteroides thetaiotaomicron</name>
    <dbReference type="NCBI Taxonomy" id="818"/>
    <lineage>
        <taxon>Bacteria</taxon>
        <taxon>Pseudomonadati</taxon>
        <taxon>Bacteroidota</taxon>
        <taxon>Bacteroidia</taxon>
        <taxon>Bacteroidales</taxon>
        <taxon>Bacteroidaceae</taxon>
        <taxon>Bacteroides</taxon>
    </lineage>
</organism>
<sequence>MKRKFVKVMFFGALALSTVTYVGCKDYDDDIKNVQEQIDAINKKGADVTTEAMTAAINSAVAGLQTQLDAIASKADKTALDELKKTVTDLQAALNNKADAIKLTELQTKLDEAIAKVNASIESSVGAAKTELQAKIDKLQADLEKADADAAEKIATELAAVKTELQGLINANGEKIADLYEKIKGLDAIKTKIEALEEADKNFVTISQLNDYMNSEAVKAYVDEALVDYLTSAEVTEQVNAVKTYVDGTFKAAIMAEIKAEYLSLEKYNADMEALMEKIDTYVGKEDAAYKKIFTDITALQTYQQQTIEVLVASLAENNTIENANKIVGALEDITTLQTEIAKCAKTTDLDAYVKGTELGGLIDTHLQDKFAGYDGEIADIKKRLLALEIDVDGLKSMVQSVTFVPSDSEGKVYFSSYYVVSEGETEKTLIASNNTVTVKFRVSPVSAAKNFFDNYTASFDAQEITTRAANIFEGEGKVENADEGIISFVISTTTEQSHAVCLNIIAKNSVPENAETAIKGTDYFTNINSNYFPVIVTTKTISGIQVESTNSTVSSIYYNKEASKIDYKAGVALKARFVDGGNATLDPENVDLSNLVTSYEFDKDMTNPDAPVILDGDGSYKLEDGVLSLKNYAAESAGKEATVVAYVAVKDGDNTLKEFKSTAYAKVTAANYTDGTVNLTPVAPTDVLYDGTKVTSTSAYALTELYTSAGSKDIYEAIPVDKFTPTADKGVTFVIGEKNALTINVPKGTAAGTYSPTLKIQVDAVKVINVSASVKVSYQDIKVVIDGNIVSAGAMTLKPTYQGSYEKPTSVGFTLDLATLYTNYATQLAAVKKVGGDITLTLKDAVKGASINGTTLTVDKTYNAHADDINPIVIVAKTVYGEATLDNSTVETKINLTEISGTWAFTIKSAAFGKDNLNSTLNIAKTASWTDYRGKVMWADGAEKAQGTTEWGAKPLSVYGFTAPVFSIATADADKAKYVNITTDGKISLTDAGKNLASAITLKVNVAAVSNWGTITDFASNNEVTVKIDLSQDAADI</sequence>
<feature type="chain" id="PRO_5044397492" description="Cell surface protein" evidence="2">
    <location>
        <begin position="23"/>
        <end position="1038"/>
    </location>
</feature>
<dbReference type="EMBL" id="CP083680">
    <property type="protein sequence ID" value="UYU68267.1"/>
    <property type="molecule type" value="Genomic_DNA"/>
</dbReference>
<keyword evidence="1" id="KW-0175">Coiled coil</keyword>
<name>A0A412GCL5_BACT4</name>
<dbReference type="GeneID" id="60927814"/>
<dbReference type="RefSeq" id="WP_011108009.1">
    <property type="nucleotide sequence ID" value="NZ_CAXSNJ010000024.1"/>
</dbReference>